<protein>
    <submittedName>
        <fullName evidence="1">Uncharacterized protein</fullName>
    </submittedName>
</protein>
<organism evidence="1">
    <name type="scientific">marine sediment metagenome</name>
    <dbReference type="NCBI Taxonomy" id="412755"/>
    <lineage>
        <taxon>unclassified sequences</taxon>
        <taxon>metagenomes</taxon>
        <taxon>ecological metagenomes</taxon>
    </lineage>
</organism>
<dbReference type="EMBL" id="BART01013494">
    <property type="protein sequence ID" value="GAG77704.1"/>
    <property type="molecule type" value="Genomic_DNA"/>
</dbReference>
<sequence>PPLYRNLVQHLEYNKKYFTNTCNIDDFVYMVINKKFVGDSVYQTIKPYIGDIDERIITIRKNELSSPGKSASVISLLINVLIKDGPQNAFRNMIRNAIRGNYKFIDFYQEKLLQREGGSTDTRFEVANTLPPNKSINVCINEIQKLKDANIETIKRAHGSKMVPYIIGDYMYSSYPYIPT</sequence>
<evidence type="ECO:0000313" key="1">
    <source>
        <dbReference type="EMBL" id="GAG77704.1"/>
    </source>
</evidence>
<comment type="caution">
    <text evidence="1">The sequence shown here is derived from an EMBL/GenBank/DDBJ whole genome shotgun (WGS) entry which is preliminary data.</text>
</comment>
<accession>X1A7K4</accession>
<gene>
    <name evidence="1" type="ORF">S01H4_27558</name>
</gene>
<proteinExistence type="predicted"/>
<dbReference type="AlphaFoldDB" id="X1A7K4"/>
<feature type="non-terminal residue" evidence="1">
    <location>
        <position position="1"/>
    </location>
</feature>
<reference evidence="1" key="1">
    <citation type="journal article" date="2014" name="Front. Microbiol.">
        <title>High frequency of phylogenetically diverse reductive dehalogenase-homologous genes in deep subseafloor sedimentary metagenomes.</title>
        <authorList>
            <person name="Kawai M."/>
            <person name="Futagami T."/>
            <person name="Toyoda A."/>
            <person name="Takaki Y."/>
            <person name="Nishi S."/>
            <person name="Hori S."/>
            <person name="Arai W."/>
            <person name="Tsubouchi T."/>
            <person name="Morono Y."/>
            <person name="Uchiyama I."/>
            <person name="Ito T."/>
            <person name="Fujiyama A."/>
            <person name="Inagaki F."/>
            <person name="Takami H."/>
        </authorList>
    </citation>
    <scope>NUCLEOTIDE SEQUENCE</scope>
    <source>
        <strain evidence="1">Expedition CK06-06</strain>
    </source>
</reference>
<name>X1A7K4_9ZZZZ</name>